<organism evidence="2 3">
    <name type="scientific">Dipteronia sinensis</name>
    <dbReference type="NCBI Taxonomy" id="43782"/>
    <lineage>
        <taxon>Eukaryota</taxon>
        <taxon>Viridiplantae</taxon>
        <taxon>Streptophyta</taxon>
        <taxon>Embryophyta</taxon>
        <taxon>Tracheophyta</taxon>
        <taxon>Spermatophyta</taxon>
        <taxon>Magnoliopsida</taxon>
        <taxon>eudicotyledons</taxon>
        <taxon>Gunneridae</taxon>
        <taxon>Pentapetalae</taxon>
        <taxon>rosids</taxon>
        <taxon>malvids</taxon>
        <taxon>Sapindales</taxon>
        <taxon>Sapindaceae</taxon>
        <taxon>Hippocastanoideae</taxon>
        <taxon>Acereae</taxon>
        <taxon>Dipteronia</taxon>
    </lineage>
</organism>
<proteinExistence type="predicted"/>
<dbReference type="InterPro" id="IPR036397">
    <property type="entry name" value="RNaseH_sf"/>
</dbReference>
<dbReference type="SUPFAM" id="SSF56281">
    <property type="entry name" value="Metallo-hydrolase/oxidoreductase"/>
    <property type="match status" value="1"/>
</dbReference>
<protein>
    <recommendedName>
        <fullName evidence="1">Piwi domain-containing protein</fullName>
    </recommendedName>
</protein>
<sequence length="158" mass="18168">MYVACHGPYNLKRPTIFVPPSIKDDVEKLFYIHRSLEKAELNVDLVALDVGETYEWRNDIVVRPFKTHHVVPSHITVIILSPEVAFTRDTTSEGTSRPAHYHVLVDEIGFPPVVLQNLIHSLSYVWRSLSSLRTFLKLHQNRIGVSVPELPRLHQKDI</sequence>
<dbReference type="InterPro" id="IPR003165">
    <property type="entry name" value="Piwi"/>
</dbReference>
<reference evidence="2" key="1">
    <citation type="journal article" date="2023" name="Plant J.">
        <title>Genome sequences and population genomics provide insights into the demographic history, inbreeding, and mutation load of two 'living fossil' tree species of Dipteronia.</title>
        <authorList>
            <person name="Feng Y."/>
            <person name="Comes H.P."/>
            <person name="Chen J."/>
            <person name="Zhu S."/>
            <person name="Lu R."/>
            <person name="Zhang X."/>
            <person name="Li P."/>
            <person name="Qiu J."/>
            <person name="Olsen K.M."/>
            <person name="Qiu Y."/>
        </authorList>
    </citation>
    <scope>NUCLEOTIDE SEQUENCE</scope>
    <source>
        <strain evidence="2">NBL</strain>
    </source>
</reference>
<dbReference type="Gene3D" id="3.30.420.10">
    <property type="entry name" value="Ribonuclease H-like superfamily/Ribonuclease H"/>
    <property type="match status" value="1"/>
</dbReference>
<dbReference type="PANTHER" id="PTHR46504">
    <property type="entry name" value="TRNASE Z TRZ1"/>
    <property type="match status" value="1"/>
</dbReference>
<dbReference type="AlphaFoldDB" id="A0AAD9ZN04"/>
<name>A0AAD9ZN04_9ROSI</name>
<dbReference type="EMBL" id="JANJYJ010000010">
    <property type="protein sequence ID" value="KAK3184440.1"/>
    <property type="molecule type" value="Genomic_DNA"/>
</dbReference>
<feature type="domain" description="Piwi" evidence="1">
    <location>
        <begin position="89"/>
        <end position="129"/>
    </location>
</feature>
<dbReference type="PANTHER" id="PTHR46504:SF1">
    <property type="entry name" value="TRNASE Z TRZ2, CHLOROPLASTIC"/>
    <property type="match status" value="1"/>
</dbReference>
<comment type="caution">
    <text evidence="2">The sequence shown here is derived from an EMBL/GenBank/DDBJ whole genome shotgun (WGS) entry which is preliminary data.</text>
</comment>
<dbReference type="GO" id="GO:0003676">
    <property type="term" value="F:nucleic acid binding"/>
    <property type="evidence" value="ECO:0007669"/>
    <property type="project" value="InterPro"/>
</dbReference>
<dbReference type="Pfam" id="PF02171">
    <property type="entry name" value="Piwi"/>
    <property type="match status" value="1"/>
</dbReference>
<dbReference type="InterPro" id="IPR036866">
    <property type="entry name" value="RibonucZ/Hydroxyglut_hydro"/>
</dbReference>
<keyword evidence="3" id="KW-1185">Reference proteome</keyword>
<evidence type="ECO:0000313" key="3">
    <source>
        <dbReference type="Proteomes" id="UP001281410"/>
    </source>
</evidence>
<accession>A0AAD9ZN04</accession>
<dbReference type="Proteomes" id="UP001281410">
    <property type="component" value="Unassembled WGS sequence"/>
</dbReference>
<gene>
    <name evidence="2" type="ORF">Dsin_031726</name>
</gene>
<evidence type="ECO:0000313" key="2">
    <source>
        <dbReference type="EMBL" id="KAK3184440.1"/>
    </source>
</evidence>
<evidence type="ECO:0000259" key="1">
    <source>
        <dbReference type="Pfam" id="PF02171"/>
    </source>
</evidence>